<feature type="region of interest" description="Disordered" evidence="8">
    <location>
        <begin position="1"/>
        <end position="217"/>
    </location>
</feature>
<dbReference type="InterPro" id="IPR025574">
    <property type="entry name" value="Nucleoporin_FG_rpt"/>
</dbReference>
<evidence type="ECO:0000256" key="8">
    <source>
        <dbReference type="SAM" id="MobiDB-lite"/>
    </source>
</evidence>
<keyword evidence="5" id="KW-0811">Translocation</keyword>
<protein>
    <recommendedName>
        <fullName evidence="11">Nucleoporin NSP1-like C-terminal domain-containing protein</fullName>
    </recommendedName>
</protein>
<evidence type="ECO:0000256" key="2">
    <source>
        <dbReference type="ARBA" id="ARBA00022448"/>
    </source>
</evidence>
<evidence type="ECO:0000256" key="4">
    <source>
        <dbReference type="ARBA" id="ARBA00022927"/>
    </source>
</evidence>
<evidence type="ECO:0000256" key="7">
    <source>
        <dbReference type="ARBA" id="ARBA00023242"/>
    </source>
</evidence>
<feature type="compositionally biased region" description="Low complexity" evidence="8">
    <location>
        <begin position="49"/>
        <end position="77"/>
    </location>
</feature>
<evidence type="ECO:0000313" key="10">
    <source>
        <dbReference type="Proteomes" id="UP000799439"/>
    </source>
</evidence>
<dbReference type="PANTHER" id="PTHR13437">
    <property type="entry name" value="NUCLEOPORIN P58/P45 NUCLEOPORIN-LIKE PROTEIN 1"/>
    <property type="match status" value="1"/>
</dbReference>
<keyword evidence="3" id="KW-0509">mRNA transport</keyword>
<dbReference type="InterPro" id="IPR024882">
    <property type="entry name" value="NUP58/p45/49"/>
</dbReference>
<dbReference type="GO" id="GO:0005643">
    <property type="term" value="C:nuclear pore"/>
    <property type="evidence" value="ECO:0007669"/>
    <property type="project" value="UniProtKB-SubCell"/>
</dbReference>
<feature type="compositionally biased region" description="Low complexity" evidence="8">
    <location>
        <begin position="85"/>
        <end position="112"/>
    </location>
</feature>
<keyword evidence="10" id="KW-1185">Reference proteome</keyword>
<dbReference type="Proteomes" id="UP000799439">
    <property type="component" value="Unassembled WGS sequence"/>
</dbReference>
<evidence type="ECO:0000256" key="3">
    <source>
        <dbReference type="ARBA" id="ARBA00022816"/>
    </source>
</evidence>
<evidence type="ECO:0000313" key="9">
    <source>
        <dbReference type="EMBL" id="KAF2152410.1"/>
    </source>
</evidence>
<keyword evidence="2" id="KW-0813">Transport</keyword>
<dbReference type="AlphaFoldDB" id="A0A9P4J368"/>
<proteinExistence type="predicted"/>
<dbReference type="GO" id="GO:0015031">
    <property type="term" value="P:protein transport"/>
    <property type="evidence" value="ECO:0007669"/>
    <property type="project" value="UniProtKB-KW"/>
</dbReference>
<dbReference type="GO" id="GO:0051028">
    <property type="term" value="P:mRNA transport"/>
    <property type="evidence" value="ECO:0007669"/>
    <property type="project" value="UniProtKB-KW"/>
</dbReference>
<organism evidence="9 10">
    <name type="scientific">Myriangium duriaei CBS 260.36</name>
    <dbReference type="NCBI Taxonomy" id="1168546"/>
    <lineage>
        <taxon>Eukaryota</taxon>
        <taxon>Fungi</taxon>
        <taxon>Dikarya</taxon>
        <taxon>Ascomycota</taxon>
        <taxon>Pezizomycotina</taxon>
        <taxon>Dothideomycetes</taxon>
        <taxon>Dothideomycetidae</taxon>
        <taxon>Myriangiales</taxon>
        <taxon>Myriangiaceae</taxon>
        <taxon>Myriangium</taxon>
    </lineage>
</organism>
<evidence type="ECO:0008006" key="11">
    <source>
        <dbReference type="Google" id="ProtNLM"/>
    </source>
</evidence>
<feature type="compositionally biased region" description="Gly residues" evidence="8">
    <location>
        <begin position="113"/>
        <end position="123"/>
    </location>
</feature>
<dbReference type="OrthoDB" id="2538017at2759"/>
<name>A0A9P4J368_9PEZI</name>
<accession>A0A9P4J368</accession>
<reference evidence="9" key="1">
    <citation type="journal article" date="2020" name="Stud. Mycol.">
        <title>101 Dothideomycetes genomes: a test case for predicting lifestyles and emergence of pathogens.</title>
        <authorList>
            <person name="Haridas S."/>
            <person name="Albert R."/>
            <person name="Binder M."/>
            <person name="Bloem J."/>
            <person name="Labutti K."/>
            <person name="Salamov A."/>
            <person name="Andreopoulos B."/>
            <person name="Baker S."/>
            <person name="Barry K."/>
            <person name="Bills G."/>
            <person name="Bluhm B."/>
            <person name="Cannon C."/>
            <person name="Castanera R."/>
            <person name="Culley D."/>
            <person name="Daum C."/>
            <person name="Ezra D."/>
            <person name="Gonzalez J."/>
            <person name="Henrissat B."/>
            <person name="Kuo A."/>
            <person name="Liang C."/>
            <person name="Lipzen A."/>
            <person name="Lutzoni F."/>
            <person name="Magnuson J."/>
            <person name="Mondo S."/>
            <person name="Nolan M."/>
            <person name="Ohm R."/>
            <person name="Pangilinan J."/>
            <person name="Park H.-J."/>
            <person name="Ramirez L."/>
            <person name="Alfaro M."/>
            <person name="Sun H."/>
            <person name="Tritt A."/>
            <person name="Yoshinaga Y."/>
            <person name="Zwiers L.-H."/>
            <person name="Turgeon B."/>
            <person name="Goodwin S."/>
            <person name="Spatafora J."/>
            <person name="Crous P."/>
            <person name="Grigoriev I."/>
        </authorList>
    </citation>
    <scope>NUCLEOTIDE SEQUENCE</scope>
    <source>
        <strain evidence="9">CBS 260.36</strain>
    </source>
</reference>
<dbReference type="EMBL" id="ML996086">
    <property type="protein sequence ID" value="KAF2152410.1"/>
    <property type="molecule type" value="Genomic_DNA"/>
</dbReference>
<evidence type="ECO:0000256" key="1">
    <source>
        <dbReference type="ARBA" id="ARBA00004567"/>
    </source>
</evidence>
<dbReference type="GO" id="GO:0017056">
    <property type="term" value="F:structural constituent of nuclear pore"/>
    <property type="evidence" value="ECO:0007669"/>
    <property type="project" value="InterPro"/>
</dbReference>
<keyword evidence="6" id="KW-0906">Nuclear pore complex</keyword>
<comment type="subcellular location">
    <subcellularLocation>
        <location evidence="1">Nucleus</location>
        <location evidence="1">Nuclear pore complex</location>
    </subcellularLocation>
</comment>
<evidence type="ECO:0000256" key="6">
    <source>
        <dbReference type="ARBA" id="ARBA00023132"/>
    </source>
</evidence>
<feature type="compositionally biased region" description="Low complexity" evidence="8">
    <location>
        <begin position="124"/>
        <end position="136"/>
    </location>
</feature>
<gene>
    <name evidence="9" type="ORF">K461DRAFT_294081</name>
</gene>
<dbReference type="Pfam" id="PF13634">
    <property type="entry name" value="Nucleoporin_FG"/>
    <property type="match status" value="1"/>
</dbReference>
<sequence length="451" mass="46961">MAFGRSNSLSINTGAANSSFGQQNQTTQPSTASGLFGAATSKPGGIFGSTPSSQPQNSPSVFGSGNNATNTTSTAAGGLFGNTAQQSQPQQSGGLFSSLGQGTQSQTQTQTGLSGGLFGGGGQNQSQTQPAQTTSTFGGLGQSQNQQTSQPAPTSGLFSLNKPPLFNNTSSQPPPPQQPQQPSLLGQSLFNNSTTANPLAGSLTMGQGNAPSSVQPGVKIDLSNIRPTTRFSDLHDDLKSQIEQIDNFIKQQESYASQCEALLPSHSSNMATIPPDVALIESKAETVELGLENDGRNISAAKETLKTDVKDLTRCARVIENQSLPSRFHYGPGALSSAGSTGSSAAGLDDDYDVDLLGYFSRQAEGMHSARSGFEQNLAEIEAHLAVVERRTAALIGEVGRDRASTPRSGDDTVRELADTLRGFEGGILDAARRVGGCREGLEDLVVGRRY</sequence>
<dbReference type="Pfam" id="PF21121">
    <property type="entry name" value="Nup49_C"/>
    <property type="match status" value="1"/>
</dbReference>
<keyword evidence="7" id="KW-0539">Nucleus</keyword>
<evidence type="ECO:0000256" key="5">
    <source>
        <dbReference type="ARBA" id="ARBA00023010"/>
    </source>
</evidence>
<dbReference type="PANTHER" id="PTHR13437:SF2">
    <property type="entry name" value="NUCLEOPORIN P58_P45"/>
    <property type="match status" value="1"/>
</dbReference>
<feature type="compositionally biased region" description="Polar residues" evidence="8">
    <location>
        <begin position="142"/>
        <end position="158"/>
    </location>
</feature>
<feature type="compositionally biased region" description="Polar residues" evidence="8">
    <location>
        <begin position="204"/>
        <end position="215"/>
    </location>
</feature>
<dbReference type="GO" id="GO:0008139">
    <property type="term" value="F:nuclear localization sequence binding"/>
    <property type="evidence" value="ECO:0007669"/>
    <property type="project" value="InterPro"/>
</dbReference>
<feature type="compositionally biased region" description="Low complexity" evidence="8">
    <location>
        <begin position="180"/>
        <end position="189"/>
    </location>
</feature>
<keyword evidence="4" id="KW-0653">Protein transport</keyword>
<feature type="compositionally biased region" description="Polar residues" evidence="8">
    <location>
        <begin position="1"/>
        <end position="33"/>
    </location>
</feature>
<comment type="caution">
    <text evidence="9">The sequence shown here is derived from an EMBL/GenBank/DDBJ whole genome shotgun (WGS) entry which is preliminary data.</text>
</comment>